<dbReference type="GO" id="GO:0004301">
    <property type="term" value="F:epoxide hydrolase activity"/>
    <property type="evidence" value="ECO:0007669"/>
    <property type="project" value="UniProtKB-EC"/>
</dbReference>
<sequence>MMDSIHNVSSSPSSLIIPPLLLDMRHTSTALLSLLTLPSLSLGYNVKPFKVNLSSRVSHLKELVKSTELPEASVLGQAGAGIELAWLKDRQKEWLEKYDWEKEQSAMNKFNHSTVDIGDMTVHFIHQRSSDPNAIPLLLTHGWPGSFYEFHEVIGPLSNPGSESSTSFHVVVPSLPGIGFTSPAPQGWSLNNTAALFNTLLTEVLGYESYVATGGDWGCVVTWGLHNRHADHVKAVLYTGLVPQVGPTYDALKSDPLFGDKVDSLSDLQLQRLRHNPVFTSEAFGYFIQQTNRPATIGLALYDNPVGQLAWIGDIYLEAPSTLNNNTILTSVSLYYLTRTFETAANMYYQNQGSFVPDLRRAVNQIPMGFADYQYEHQYYPEFYLQEVGNLVYHAEHERGGHFSALDNPTAYVNDIRTMMGRWYKP</sequence>
<dbReference type="SUPFAM" id="SSF53474">
    <property type="entry name" value="alpha/beta-Hydrolases"/>
    <property type="match status" value="1"/>
</dbReference>
<dbReference type="GO" id="GO:0097176">
    <property type="term" value="P:epoxide metabolic process"/>
    <property type="evidence" value="ECO:0007669"/>
    <property type="project" value="TreeGrafter"/>
</dbReference>
<evidence type="ECO:0000256" key="4">
    <source>
        <dbReference type="PIRSR" id="PIRSR001112-1"/>
    </source>
</evidence>
<evidence type="ECO:0000313" key="6">
    <source>
        <dbReference type="EMBL" id="CCO35613.1"/>
    </source>
</evidence>
<dbReference type="InterPro" id="IPR010497">
    <property type="entry name" value="Epoxide_hydro_N"/>
</dbReference>
<dbReference type="SMR" id="M5C6R3"/>
<name>M5C6R3_THACB</name>
<organism evidence="6 7">
    <name type="scientific">Thanatephorus cucumeris (strain AG1-IB / isolate 7/3/14)</name>
    <name type="common">Lettuce bottom rot fungus</name>
    <name type="synonym">Rhizoctonia solani</name>
    <dbReference type="NCBI Taxonomy" id="1108050"/>
    <lineage>
        <taxon>Eukaryota</taxon>
        <taxon>Fungi</taxon>
        <taxon>Dikarya</taxon>
        <taxon>Basidiomycota</taxon>
        <taxon>Agaricomycotina</taxon>
        <taxon>Agaricomycetes</taxon>
        <taxon>Cantharellales</taxon>
        <taxon>Ceratobasidiaceae</taxon>
        <taxon>Rhizoctonia</taxon>
        <taxon>Rhizoctonia solani AG-1</taxon>
    </lineage>
</organism>
<proteinExistence type="inferred from homology"/>
<comment type="caution">
    <text evidence="6">The sequence shown here is derived from an EMBL/GenBank/DDBJ whole genome shotgun (WGS) entry which is preliminary data.</text>
</comment>
<evidence type="ECO:0000313" key="7">
    <source>
        <dbReference type="Proteomes" id="UP000012065"/>
    </source>
</evidence>
<dbReference type="PRINTS" id="PR00412">
    <property type="entry name" value="EPOXHYDRLASE"/>
</dbReference>
<feature type="active site" description="Proton donor" evidence="4">
    <location>
        <position position="348"/>
    </location>
</feature>
<dbReference type="InterPro" id="IPR029058">
    <property type="entry name" value="AB_hydrolase_fold"/>
</dbReference>
<keyword evidence="2" id="KW-0058">Aromatic hydrocarbons catabolism</keyword>
<evidence type="ECO:0000256" key="2">
    <source>
        <dbReference type="ARBA" id="ARBA00022797"/>
    </source>
</evidence>
<comment type="similarity">
    <text evidence="1">Belongs to the peptidase S33 family.</text>
</comment>
<feature type="domain" description="Epoxide hydrolase N-terminal" evidence="5">
    <location>
        <begin position="46"/>
        <end position="150"/>
    </location>
</feature>
<dbReference type="Gene3D" id="3.40.50.1820">
    <property type="entry name" value="alpha/beta hydrolase"/>
    <property type="match status" value="1"/>
</dbReference>
<evidence type="ECO:0000259" key="5">
    <source>
        <dbReference type="Pfam" id="PF06441"/>
    </source>
</evidence>
<feature type="active site" description="Nucleophile" evidence="4">
    <location>
        <position position="216"/>
    </location>
</feature>
<protein>
    <submittedName>
        <fullName evidence="6">Putative epoxide hydrolase</fullName>
        <ecNumber evidence="6">3.3.2.10</ecNumber>
    </submittedName>
</protein>
<keyword evidence="3 6" id="KW-0378">Hydrolase</keyword>
<dbReference type="Pfam" id="PF06441">
    <property type="entry name" value="EHN"/>
    <property type="match status" value="1"/>
</dbReference>
<evidence type="ECO:0000256" key="3">
    <source>
        <dbReference type="ARBA" id="ARBA00022801"/>
    </source>
</evidence>
<gene>
    <name evidence="6" type="ORF">BN14_09731</name>
</gene>
<accession>M5C6R3</accession>
<dbReference type="AlphaFoldDB" id="M5C6R3"/>
<dbReference type="PANTHER" id="PTHR21661:SF35">
    <property type="entry name" value="EPOXIDE HYDROLASE"/>
    <property type="match status" value="1"/>
</dbReference>
<dbReference type="InterPro" id="IPR016292">
    <property type="entry name" value="Epoxide_hydrolase"/>
</dbReference>
<dbReference type="PIRSF" id="PIRSF001112">
    <property type="entry name" value="Epoxide_hydrolase"/>
    <property type="match status" value="1"/>
</dbReference>
<feature type="active site" description="Proton acceptor" evidence="4">
    <location>
        <position position="402"/>
    </location>
</feature>
<dbReference type="PANTHER" id="PTHR21661">
    <property type="entry name" value="EPOXIDE HYDROLASE 1-RELATED"/>
    <property type="match status" value="1"/>
</dbReference>
<dbReference type="EC" id="3.3.2.10" evidence="6"/>
<reference evidence="6 7" key="1">
    <citation type="journal article" date="2013" name="J. Biotechnol.">
        <title>Establishment and interpretation of the genome sequence of the phytopathogenic fungus Rhizoctonia solani AG1-IB isolate 7/3/14.</title>
        <authorList>
            <person name="Wibberg D.W."/>
            <person name="Jelonek L.J."/>
            <person name="Rupp O.R."/>
            <person name="Hennig M.H."/>
            <person name="Eikmeyer F.E."/>
            <person name="Goesmann A.G."/>
            <person name="Hartmann A.H."/>
            <person name="Borriss R.B."/>
            <person name="Grosch R.G."/>
            <person name="Puehler A.P."/>
            <person name="Schlueter A.S."/>
        </authorList>
    </citation>
    <scope>NUCLEOTIDE SEQUENCE [LARGE SCALE GENOMIC DNA]</scope>
    <source>
        <strain evidence="7">AG1-IB / isolate 7/3/14</strain>
    </source>
</reference>
<dbReference type="HOGENOM" id="CLU_019414_0_1_1"/>
<dbReference type="Proteomes" id="UP000012065">
    <property type="component" value="Unassembled WGS sequence"/>
</dbReference>
<dbReference type="EMBL" id="CAOJ01014823">
    <property type="protein sequence ID" value="CCO35613.1"/>
    <property type="molecule type" value="Genomic_DNA"/>
</dbReference>
<evidence type="ECO:0000256" key="1">
    <source>
        <dbReference type="ARBA" id="ARBA00010088"/>
    </source>
</evidence>
<dbReference type="InterPro" id="IPR000639">
    <property type="entry name" value="Epox_hydrolase-like"/>
</dbReference>